<organism evidence="1 2">
    <name type="scientific">Plakobranchus ocellatus</name>
    <dbReference type="NCBI Taxonomy" id="259542"/>
    <lineage>
        <taxon>Eukaryota</taxon>
        <taxon>Metazoa</taxon>
        <taxon>Spiralia</taxon>
        <taxon>Lophotrochozoa</taxon>
        <taxon>Mollusca</taxon>
        <taxon>Gastropoda</taxon>
        <taxon>Heterobranchia</taxon>
        <taxon>Euthyneura</taxon>
        <taxon>Panpulmonata</taxon>
        <taxon>Sacoglossa</taxon>
        <taxon>Placobranchoidea</taxon>
        <taxon>Plakobranchidae</taxon>
        <taxon>Plakobranchus</taxon>
    </lineage>
</organism>
<evidence type="ECO:0000313" key="2">
    <source>
        <dbReference type="Proteomes" id="UP000735302"/>
    </source>
</evidence>
<dbReference type="Proteomes" id="UP000735302">
    <property type="component" value="Unassembled WGS sequence"/>
</dbReference>
<reference evidence="1 2" key="1">
    <citation type="journal article" date="2021" name="Elife">
        <title>Chloroplast acquisition without the gene transfer in kleptoplastic sea slugs, Plakobranchus ocellatus.</title>
        <authorList>
            <person name="Maeda T."/>
            <person name="Takahashi S."/>
            <person name="Yoshida T."/>
            <person name="Shimamura S."/>
            <person name="Takaki Y."/>
            <person name="Nagai Y."/>
            <person name="Toyoda A."/>
            <person name="Suzuki Y."/>
            <person name="Arimoto A."/>
            <person name="Ishii H."/>
            <person name="Satoh N."/>
            <person name="Nishiyama T."/>
            <person name="Hasebe M."/>
            <person name="Maruyama T."/>
            <person name="Minagawa J."/>
            <person name="Obokata J."/>
            <person name="Shigenobu S."/>
        </authorList>
    </citation>
    <scope>NUCLEOTIDE SEQUENCE [LARGE SCALE GENOMIC DNA]</scope>
</reference>
<comment type="caution">
    <text evidence="1">The sequence shown here is derived from an EMBL/GenBank/DDBJ whole genome shotgun (WGS) entry which is preliminary data.</text>
</comment>
<dbReference type="EMBL" id="BLXT01006082">
    <property type="protein sequence ID" value="GFO28717.1"/>
    <property type="molecule type" value="Genomic_DNA"/>
</dbReference>
<name>A0AAV4CBI5_9GAST</name>
<protein>
    <submittedName>
        <fullName evidence="1">Uncharacterized protein</fullName>
    </submittedName>
</protein>
<dbReference type="AlphaFoldDB" id="A0AAV4CBI5"/>
<proteinExistence type="predicted"/>
<keyword evidence="2" id="KW-1185">Reference proteome</keyword>
<evidence type="ECO:0000313" key="1">
    <source>
        <dbReference type="EMBL" id="GFO28717.1"/>
    </source>
</evidence>
<sequence>MDYSETAVANANPNSGRFPCQSRSCKPVEYPVGHLEVPDIQKPDRALFVSVTLFVRFLQYVMPCPQGHCPEVHSD</sequence>
<gene>
    <name evidence="1" type="ORF">PoB_005522200</name>
</gene>
<accession>A0AAV4CBI5</accession>